<sequence>MAIFTTILFRITVAQLPLPSNFFDGGLPLPPLFPGGGGLPLPPFFPGGGGLPLPPLPGGGGPADVIKCWSSIVNVPGCVQEILGSIVSGQIGKIGPNCCNAINGITQDCWPKLFPVTPLFPPLLKYSCAISAELAAAEEPEAP</sequence>
<dbReference type="InterPro" id="IPR008502">
    <property type="entry name" value="Prolamin-like"/>
</dbReference>
<evidence type="ECO:0000256" key="1">
    <source>
        <dbReference type="ARBA" id="ARBA00022729"/>
    </source>
</evidence>
<dbReference type="InParanoid" id="A0A7J7DSP3"/>
<dbReference type="GO" id="GO:0005576">
    <property type="term" value="C:extracellular region"/>
    <property type="evidence" value="ECO:0007669"/>
    <property type="project" value="TreeGrafter"/>
</dbReference>
<organism evidence="3 4">
    <name type="scientific">Tripterygium wilfordii</name>
    <name type="common">Thunder God vine</name>
    <dbReference type="NCBI Taxonomy" id="458696"/>
    <lineage>
        <taxon>Eukaryota</taxon>
        <taxon>Viridiplantae</taxon>
        <taxon>Streptophyta</taxon>
        <taxon>Embryophyta</taxon>
        <taxon>Tracheophyta</taxon>
        <taxon>Spermatophyta</taxon>
        <taxon>Magnoliopsida</taxon>
        <taxon>eudicotyledons</taxon>
        <taxon>Gunneridae</taxon>
        <taxon>Pentapetalae</taxon>
        <taxon>rosids</taxon>
        <taxon>fabids</taxon>
        <taxon>Celastrales</taxon>
        <taxon>Celastraceae</taxon>
        <taxon>Tripterygium</taxon>
    </lineage>
</organism>
<keyword evidence="4" id="KW-1185">Reference proteome</keyword>
<dbReference type="EMBL" id="JAAARO010000004">
    <property type="protein sequence ID" value="KAF5749164.1"/>
    <property type="molecule type" value="Genomic_DNA"/>
</dbReference>
<feature type="domain" description="Prolamin-like" evidence="2">
    <location>
        <begin position="67"/>
        <end position="128"/>
    </location>
</feature>
<dbReference type="Pfam" id="PF05617">
    <property type="entry name" value="Prolamin_like"/>
    <property type="match status" value="1"/>
</dbReference>
<dbReference type="GO" id="GO:0009567">
    <property type="term" value="P:double fertilization forming a zygote and endosperm"/>
    <property type="evidence" value="ECO:0007669"/>
    <property type="project" value="TreeGrafter"/>
</dbReference>
<comment type="caution">
    <text evidence="3">The sequence shown here is derived from an EMBL/GenBank/DDBJ whole genome shotgun (WGS) entry which is preliminary data.</text>
</comment>
<dbReference type="PANTHER" id="PTHR31181:SF67">
    <property type="entry name" value="PROLAMIN-LIKE PROTEIN (DUF1278)"/>
    <property type="match status" value="1"/>
</dbReference>
<name>A0A7J7DSP3_TRIWF</name>
<evidence type="ECO:0000313" key="3">
    <source>
        <dbReference type="EMBL" id="KAF5749164.1"/>
    </source>
</evidence>
<accession>A0A7J7DSP3</accession>
<dbReference type="GO" id="GO:2000008">
    <property type="term" value="P:regulation of protein localization to cell surface"/>
    <property type="evidence" value="ECO:0007669"/>
    <property type="project" value="TreeGrafter"/>
</dbReference>
<evidence type="ECO:0000313" key="4">
    <source>
        <dbReference type="Proteomes" id="UP000593562"/>
    </source>
</evidence>
<protein>
    <recommendedName>
        <fullName evidence="2">Prolamin-like domain-containing protein</fullName>
    </recommendedName>
</protein>
<dbReference type="Proteomes" id="UP000593562">
    <property type="component" value="Unassembled WGS sequence"/>
</dbReference>
<proteinExistence type="predicted"/>
<gene>
    <name evidence="3" type="ORF">HS088_TW04G01127</name>
</gene>
<dbReference type="AlphaFoldDB" id="A0A7J7DSP3"/>
<dbReference type="GO" id="GO:0031982">
    <property type="term" value="C:vesicle"/>
    <property type="evidence" value="ECO:0007669"/>
    <property type="project" value="TreeGrafter"/>
</dbReference>
<evidence type="ECO:0000259" key="2">
    <source>
        <dbReference type="Pfam" id="PF05617"/>
    </source>
</evidence>
<keyword evidence="1" id="KW-0732">Signal</keyword>
<reference evidence="3 4" key="1">
    <citation type="journal article" date="2020" name="Nat. Commun.">
        <title>Genome of Tripterygium wilfordii and identification of cytochrome P450 involved in triptolide biosynthesis.</title>
        <authorList>
            <person name="Tu L."/>
            <person name="Su P."/>
            <person name="Zhang Z."/>
            <person name="Gao L."/>
            <person name="Wang J."/>
            <person name="Hu T."/>
            <person name="Zhou J."/>
            <person name="Zhang Y."/>
            <person name="Zhao Y."/>
            <person name="Liu Y."/>
            <person name="Song Y."/>
            <person name="Tong Y."/>
            <person name="Lu Y."/>
            <person name="Yang J."/>
            <person name="Xu C."/>
            <person name="Jia M."/>
            <person name="Peters R.J."/>
            <person name="Huang L."/>
            <person name="Gao W."/>
        </authorList>
    </citation>
    <scope>NUCLEOTIDE SEQUENCE [LARGE SCALE GENOMIC DNA]</scope>
    <source>
        <strain evidence="4">cv. XIE 37</strain>
        <tissue evidence="3">Leaf</tissue>
    </source>
</reference>
<dbReference type="GO" id="GO:0080155">
    <property type="term" value="P:regulation of double fertilization forming a zygote and endosperm"/>
    <property type="evidence" value="ECO:0007669"/>
    <property type="project" value="TreeGrafter"/>
</dbReference>
<dbReference type="PANTHER" id="PTHR31181">
    <property type="entry name" value="EGG CELL-SECRETED PROTEIN 1.4"/>
    <property type="match status" value="1"/>
</dbReference>